<evidence type="ECO:0000313" key="6">
    <source>
        <dbReference type="RefSeq" id="XP_022294204.1"/>
    </source>
</evidence>
<feature type="compositionally biased region" description="Basic and acidic residues" evidence="1">
    <location>
        <begin position="239"/>
        <end position="257"/>
    </location>
</feature>
<dbReference type="PROSITE" id="PS50234">
    <property type="entry name" value="VWFA"/>
    <property type="match status" value="1"/>
</dbReference>
<dbReference type="InterPro" id="IPR037252">
    <property type="entry name" value="Mib_Herc2_sf"/>
</dbReference>
<evidence type="ECO:0000259" key="2">
    <source>
        <dbReference type="PROSITE" id="PS50234"/>
    </source>
</evidence>
<evidence type="ECO:0000313" key="5">
    <source>
        <dbReference type="Proteomes" id="UP000694844"/>
    </source>
</evidence>
<dbReference type="Pfam" id="PF06701">
    <property type="entry name" value="MIB_HERC2"/>
    <property type="match status" value="2"/>
</dbReference>
<dbReference type="PROSITE" id="PS50918">
    <property type="entry name" value="WWE"/>
    <property type="match status" value="1"/>
</dbReference>
<dbReference type="GO" id="GO:0016567">
    <property type="term" value="P:protein ubiquitination"/>
    <property type="evidence" value="ECO:0007669"/>
    <property type="project" value="InterPro"/>
</dbReference>
<keyword evidence="5" id="KW-1185">Reference proteome</keyword>
<dbReference type="GO" id="GO:0046872">
    <property type="term" value="F:metal ion binding"/>
    <property type="evidence" value="ECO:0007669"/>
    <property type="project" value="InterPro"/>
</dbReference>
<dbReference type="SMART" id="SM00327">
    <property type="entry name" value="VWA"/>
    <property type="match status" value="1"/>
</dbReference>
<evidence type="ECO:0000256" key="1">
    <source>
        <dbReference type="SAM" id="MobiDB-lite"/>
    </source>
</evidence>
<reference evidence="6" key="1">
    <citation type="submission" date="2025-08" db="UniProtKB">
        <authorList>
            <consortium name="RefSeq"/>
        </authorList>
    </citation>
    <scope>IDENTIFICATION</scope>
    <source>
        <tissue evidence="6">Whole sample</tissue>
    </source>
</reference>
<dbReference type="AlphaFoldDB" id="A0A8B8AVC1"/>
<dbReference type="Pfam" id="PF13519">
    <property type="entry name" value="VWA_2"/>
    <property type="match status" value="1"/>
</dbReference>
<dbReference type="GO" id="GO:0005737">
    <property type="term" value="C:cytoplasm"/>
    <property type="evidence" value="ECO:0007669"/>
    <property type="project" value="TreeGrafter"/>
</dbReference>
<dbReference type="InterPro" id="IPR002035">
    <property type="entry name" value="VWF_A"/>
</dbReference>
<dbReference type="Gene3D" id="3.30.720.50">
    <property type="match status" value="1"/>
</dbReference>
<feature type="compositionally biased region" description="Polar residues" evidence="1">
    <location>
        <begin position="989"/>
        <end position="1018"/>
    </location>
</feature>
<dbReference type="Pfam" id="PF02825">
    <property type="entry name" value="WWE"/>
    <property type="match status" value="1"/>
</dbReference>
<sequence>MDEAEEQLKEINEKVKLIQTENKFIAKRLAKDIEQRERSENGAYRISALLDQVLELSEADKRQNNEVTEMIFAILETNRKISELNQTINELHKSDGNLSSLVEDVDQEVNEVSNLLTTSANSCPAQNGVSDDGEEELSILENKSESRRESLIELEEKTEDLQTCRSESMCLSVDGSIGVDNAPHYITENTEELASVGESVLEPESEDHTMTQVSKSTEDAENDTTSGTSDDFTEGTFPYKDEIEQNTNKEEAPDSSKELVQCSKEWKDKMSDTDQDSLKKLRKRKTPIEVDNRCTVILEEESQRKTKKENQRNKEDVPPPVVTEELPTLMSQFDPENLLEKAAAAAAARIGTLLPQSDSDNLLERAAAFAAAQMNTLMRDSNRVDNDFWLKKASEAAAAQQELRHQQGAGIDIIFILDTSLSMEGEGLRQMKGVVSEILNECERKLALDVNVGIITFGRENKFLRHCSNRYYSLKKSLDEIECGGPSPLGAGLLLTKGSFYAGIVRTGNWHVRPRVVLISDGIITDHHYPEGPEDMQPGGDKTAILNEVLNIVQDVGNNNSIWCVPVGDPDMTILETISGLSTGGKIVHIHEAKKIGRFPRNVRIASQLSEIMKTCDKLDRSNFQSLMSTIISESDITDSDWDDIYEMVTTSGTEFKSLQERLEEAEDETCQERYSNMPPIGTRVKRGPEWHFGDQDNHGPGTVIGHSTRPGWIVVDWDGGSRFSYPYGSNGEYSIVVCDSPRLLDDQLIAVGCLVSRGPDWEWGDQDGGEGSIGVVYRVNDVATIHVRWPNGAKSNYRFGFDGKFDVKVCDPFSSEVKRVLQLQSTTATASNFTSENSSSKNFEKLSDGKRDSSDQEPRMTFEEIRRTGSSLNIMDMAPPVKHTVWSDFSTSSATTLRSRSLTADQRLANDQQKAAASNMKHETQDRQSNEGANTNVKKTPSMGDSVSMEILPTDSSKKKKCDQDSPKKTNGQNVDNKDLEPDHIEGQSKTNEQLSNTLTTEEDGTNSYTQAYSSSKLLRKPEPEASSDNESCDKAPRWQWKCPNGQWIAYPEDVQEKLRKNFLKNPKSTVLISMSDSHFRVVFSKKKHINTETKESVEIRKICE</sequence>
<feature type="region of interest" description="Disordered" evidence="1">
    <location>
        <begin position="192"/>
        <end position="278"/>
    </location>
</feature>
<feature type="compositionally biased region" description="Basic and acidic residues" evidence="1">
    <location>
        <begin position="264"/>
        <end position="278"/>
    </location>
</feature>
<dbReference type="SUPFAM" id="SSF117839">
    <property type="entry name" value="WWE domain"/>
    <property type="match status" value="1"/>
</dbReference>
<dbReference type="KEGG" id="cvn:111104507"/>
<dbReference type="InterPro" id="IPR036465">
    <property type="entry name" value="vWFA_dom_sf"/>
</dbReference>
<feature type="compositionally biased region" description="Basic and acidic residues" evidence="1">
    <location>
        <begin position="301"/>
        <end position="317"/>
    </location>
</feature>
<feature type="compositionally biased region" description="Polar residues" evidence="1">
    <location>
        <begin position="931"/>
        <end position="946"/>
    </location>
</feature>
<evidence type="ECO:0000259" key="3">
    <source>
        <dbReference type="PROSITE" id="PS50918"/>
    </source>
</evidence>
<dbReference type="Proteomes" id="UP000694844">
    <property type="component" value="Chromosome 7"/>
</dbReference>
<organism evidence="5 6">
    <name type="scientific">Crassostrea virginica</name>
    <name type="common">Eastern oyster</name>
    <dbReference type="NCBI Taxonomy" id="6565"/>
    <lineage>
        <taxon>Eukaryota</taxon>
        <taxon>Metazoa</taxon>
        <taxon>Spiralia</taxon>
        <taxon>Lophotrochozoa</taxon>
        <taxon>Mollusca</taxon>
        <taxon>Bivalvia</taxon>
        <taxon>Autobranchia</taxon>
        <taxon>Pteriomorphia</taxon>
        <taxon>Ostreida</taxon>
        <taxon>Ostreoidea</taxon>
        <taxon>Ostreidae</taxon>
        <taxon>Crassostrea</taxon>
    </lineage>
</organism>
<dbReference type="Gene3D" id="3.40.50.410">
    <property type="entry name" value="von Willebrand factor, type A domain"/>
    <property type="match status" value="1"/>
</dbReference>
<dbReference type="InterPro" id="IPR004170">
    <property type="entry name" value="WWE_dom"/>
</dbReference>
<proteinExistence type="predicted"/>
<dbReference type="CDD" id="cd00198">
    <property type="entry name" value="vWFA"/>
    <property type="match status" value="1"/>
</dbReference>
<name>A0A8B8AVC1_CRAVI</name>
<dbReference type="PANTHER" id="PTHR24202">
    <property type="entry name" value="E3 UBIQUITIN-PROTEIN LIGASE MIB2"/>
    <property type="match status" value="1"/>
</dbReference>
<feature type="compositionally biased region" description="Basic and acidic residues" evidence="1">
    <location>
        <begin position="977"/>
        <end position="988"/>
    </location>
</feature>
<feature type="domain" description="MIB/HERC2" evidence="4">
    <location>
        <begin position="672"/>
        <end position="742"/>
    </location>
</feature>
<dbReference type="InterPro" id="IPR037197">
    <property type="entry name" value="WWE_dom_sf"/>
</dbReference>
<dbReference type="RefSeq" id="XP_022294204.1">
    <property type="nucleotide sequence ID" value="XM_022438496.1"/>
</dbReference>
<feature type="compositionally biased region" description="Basic and acidic residues" evidence="1">
    <location>
        <begin position="921"/>
        <end position="930"/>
    </location>
</feature>
<dbReference type="OrthoDB" id="6153444at2759"/>
<accession>A0A8B8AVC1</accession>
<feature type="domain" description="MIB/HERC2" evidence="4">
    <location>
        <begin position="742"/>
        <end position="814"/>
    </location>
</feature>
<feature type="region of interest" description="Disordered" evidence="1">
    <location>
        <begin position="301"/>
        <end position="321"/>
    </location>
</feature>
<feature type="compositionally biased region" description="Polar residues" evidence="1">
    <location>
        <begin position="830"/>
        <end position="842"/>
    </location>
</feature>
<feature type="domain" description="VWFA" evidence="2">
    <location>
        <begin position="412"/>
        <end position="603"/>
    </location>
</feature>
<feature type="domain" description="WWE" evidence="3">
    <location>
        <begin position="1026"/>
        <end position="1103"/>
    </location>
</feature>
<dbReference type="PANTHER" id="PTHR24202:SF4">
    <property type="entry name" value="E3 UBIQUITIN-PROTEIN LIGASE MIB2-RELATED"/>
    <property type="match status" value="1"/>
</dbReference>
<dbReference type="PROSITE" id="PS51416">
    <property type="entry name" value="MIB_HERC2"/>
    <property type="match status" value="2"/>
</dbReference>
<dbReference type="GO" id="GO:0004842">
    <property type="term" value="F:ubiquitin-protein transferase activity"/>
    <property type="evidence" value="ECO:0007669"/>
    <property type="project" value="InterPro"/>
</dbReference>
<dbReference type="InterPro" id="IPR010606">
    <property type="entry name" value="Mib_Herc2"/>
</dbReference>
<dbReference type="GeneID" id="111104507"/>
<feature type="region of interest" description="Disordered" evidence="1">
    <location>
        <begin position="911"/>
        <end position="1037"/>
    </location>
</feature>
<gene>
    <name evidence="6" type="primary">LOC111104507</name>
</gene>
<dbReference type="Gene3D" id="2.30.30.40">
    <property type="entry name" value="SH3 Domains"/>
    <property type="match status" value="2"/>
</dbReference>
<protein>
    <submittedName>
        <fullName evidence="6">Uncharacterized protein LOC111104507 isoform X1</fullName>
    </submittedName>
</protein>
<dbReference type="SUPFAM" id="SSF53300">
    <property type="entry name" value="vWA-like"/>
    <property type="match status" value="1"/>
</dbReference>
<feature type="compositionally biased region" description="Basic and acidic residues" evidence="1">
    <location>
        <begin position="843"/>
        <end position="861"/>
    </location>
</feature>
<dbReference type="FunFam" id="2.30.30.40:FF:000264">
    <property type="entry name" value="HECT E3 ubiquitin ligase"/>
    <property type="match status" value="1"/>
</dbReference>
<feature type="region of interest" description="Disordered" evidence="1">
    <location>
        <begin position="830"/>
        <end position="861"/>
    </location>
</feature>
<dbReference type="SUPFAM" id="SSF159034">
    <property type="entry name" value="Mib/herc2 domain-like"/>
    <property type="match status" value="2"/>
</dbReference>
<evidence type="ECO:0000259" key="4">
    <source>
        <dbReference type="PROSITE" id="PS51416"/>
    </source>
</evidence>